<sequence length="214" mass="24248">MIHMNNFFRLLCLSLSLVIVAATAAPTYTPVVESILHNGFPTQPDVLAKTTQSLSDEFKKTGNIASLVFYAYGMLRQANYFLATNDIIKASEYAKTGFFYLDEAVDLNQNIPLIRYLRAKVDAYLPAELGRCVITLEDTDILLKQELSSRIRDNVNDMRYRASYNCKLYQQAGQLLSILQVDNPNKKIDMAYNGSSTWELDEVTQIIIPLMRAK</sequence>
<feature type="chain" id="PRO_5026890084" evidence="1">
    <location>
        <begin position="25"/>
        <end position="214"/>
    </location>
</feature>
<organism evidence="2">
    <name type="scientific">Klebsiella oxytoca</name>
    <dbReference type="NCBI Taxonomy" id="571"/>
    <lineage>
        <taxon>Bacteria</taxon>
        <taxon>Pseudomonadati</taxon>
        <taxon>Pseudomonadota</taxon>
        <taxon>Gammaproteobacteria</taxon>
        <taxon>Enterobacterales</taxon>
        <taxon>Enterobacteriaceae</taxon>
        <taxon>Klebsiella/Raoultella group</taxon>
        <taxon>Klebsiella</taxon>
    </lineage>
</organism>
<reference evidence="2" key="1">
    <citation type="submission" date="2019-11" db="EMBL/GenBank/DDBJ databases">
        <authorList>
            <person name="Feng L."/>
        </authorList>
    </citation>
    <scope>NUCLEOTIDE SEQUENCE</scope>
    <source>
        <strain evidence="2">KOxytocaLFYP65</strain>
    </source>
</reference>
<dbReference type="EMBL" id="CACRTM010000032">
    <property type="protein sequence ID" value="VYU60378.1"/>
    <property type="molecule type" value="Genomic_DNA"/>
</dbReference>
<protein>
    <submittedName>
        <fullName evidence="2">Uncharacterized protein</fullName>
    </submittedName>
</protein>
<proteinExistence type="predicted"/>
<keyword evidence="1" id="KW-0732">Signal</keyword>
<evidence type="ECO:0000313" key="2">
    <source>
        <dbReference type="EMBL" id="VYU60378.1"/>
    </source>
</evidence>
<feature type="signal peptide" evidence="1">
    <location>
        <begin position="1"/>
        <end position="24"/>
    </location>
</feature>
<accession>A0A6N3G6K5</accession>
<dbReference type="AlphaFoldDB" id="A0A6N3G6K5"/>
<name>A0A6N3G6K5_KLEOX</name>
<dbReference type="RefSeq" id="WP_115239943.1">
    <property type="nucleotide sequence ID" value="NZ_CACRTM010000032.1"/>
</dbReference>
<gene>
    <name evidence="2" type="ORF">KOLFYP65_04756</name>
</gene>
<evidence type="ECO:0000256" key="1">
    <source>
        <dbReference type="SAM" id="SignalP"/>
    </source>
</evidence>